<dbReference type="AlphaFoldDB" id="S6A7U4"/>
<evidence type="ECO:0000313" key="2">
    <source>
        <dbReference type="Proteomes" id="UP000015620"/>
    </source>
</evidence>
<accession>S6A7U4</accession>
<evidence type="ECO:0000313" key="1">
    <source>
        <dbReference type="EMBL" id="AGT42689.1"/>
    </source>
</evidence>
<reference evidence="1 2" key="1">
    <citation type="journal article" date="2013" name="PLoS ONE">
        <title>Genome-Wide Relatedness of Treponema pedis, from Gingiva and Necrotic Skin Lesions of Pigs, with the Human Oral Pathogen Treponema denticola.</title>
        <authorList>
            <person name="Svartstrom O."/>
            <person name="Mushtaq M."/>
            <person name="Pringle M."/>
            <person name="Segerman B."/>
        </authorList>
    </citation>
    <scope>NUCLEOTIDE SEQUENCE [LARGE SCALE GENOMIC DNA]</scope>
    <source>
        <strain evidence="1">T A4</strain>
    </source>
</reference>
<dbReference type="RefSeq" id="WP_020963989.1">
    <property type="nucleotide sequence ID" value="NC_022097.1"/>
</dbReference>
<dbReference type="STRING" id="1291379.TPE_0193"/>
<name>S6A7U4_9SPIR</name>
<dbReference type="GeneID" id="301088919"/>
<proteinExistence type="predicted"/>
<dbReference type="KEGG" id="tped:TPE_0193"/>
<dbReference type="HOGENOM" id="CLU_1266419_0_0_12"/>
<dbReference type="OrthoDB" id="9801813at2"/>
<protein>
    <submittedName>
        <fullName evidence="1">SMC domain-containing protein</fullName>
    </submittedName>
</protein>
<keyword evidence="2" id="KW-1185">Reference proteome</keyword>
<dbReference type="EMBL" id="CP004120">
    <property type="protein sequence ID" value="AGT42689.1"/>
    <property type="molecule type" value="Genomic_DNA"/>
</dbReference>
<organism evidence="1 2">
    <name type="scientific">Treponema pedis str. T A4</name>
    <dbReference type="NCBI Taxonomy" id="1291379"/>
    <lineage>
        <taxon>Bacteria</taxon>
        <taxon>Pseudomonadati</taxon>
        <taxon>Spirochaetota</taxon>
        <taxon>Spirochaetia</taxon>
        <taxon>Spirochaetales</taxon>
        <taxon>Treponemataceae</taxon>
        <taxon>Treponema</taxon>
    </lineage>
</organism>
<dbReference type="Proteomes" id="UP000015620">
    <property type="component" value="Chromosome"/>
</dbReference>
<dbReference type="PATRIC" id="fig|1291379.3.peg.188"/>
<sequence length="218" mass="25263">MIGAFQNYVGVNGSVESLLYFGSKQISLINSRLEFKTGCNINVYDMSLVKAVLYSLIFSKESIEWNGKVYEFVSRQKESYLVSNDLKSVSEKIIGMILSNCRTFKFHDTSMTSHIRSSALIDNNCFIMSDGGNIAAYLYMFKNRSSEYKKYYERIVEWARFVVSQFYDFVLEPQVLNSPYIKLDWLVVDNNEYIFDAEQFSDDSIRFIALATLFFQSP</sequence>
<gene>
    <name evidence="1" type="ORF">TPE_0193</name>
</gene>